<feature type="transmembrane region" description="Helical" evidence="1">
    <location>
        <begin position="182"/>
        <end position="204"/>
    </location>
</feature>
<keyword evidence="3" id="KW-1185">Reference proteome</keyword>
<proteinExistence type="predicted"/>
<feature type="transmembrane region" description="Helical" evidence="1">
    <location>
        <begin position="109"/>
        <end position="132"/>
    </location>
</feature>
<accession>A0A4S2DNU0</accession>
<dbReference type="AlphaFoldDB" id="A0A4S2DNU0"/>
<feature type="transmembrane region" description="Helical" evidence="1">
    <location>
        <begin position="61"/>
        <end position="79"/>
    </location>
</feature>
<dbReference type="Proteomes" id="UP000306888">
    <property type="component" value="Unassembled WGS sequence"/>
</dbReference>
<reference evidence="2 3" key="1">
    <citation type="submission" date="2019-04" db="EMBL/GenBank/DDBJ databases">
        <title>Microbes associate with the intestines of laboratory mice.</title>
        <authorList>
            <person name="Navarre W."/>
            <person name="Wong E."/>
            <person name="Huang K."/>
            <person name="Tropini C."/>
            <person name="Ng K."/>
            <person name="Yu B."/>
        </authorList>
    </citation>
    <scope>NUCLEOTIDE SEQUENCE [LARGE SCALE GENOMIC DNA]</scope>
    <source>
        <strain evidence="2 3">NM50_B9-20</strain>
    </source>
</reference>
<dbReference type="EMBL" id="SRYR01000001">
    <property type="protein sequence ID" value="TGY44029.1"/>
    <property type="molecule type" value="Genomic_DNA"/>
</dbReference>
<gene>
    <name evidence="2" type="ORF">E5347_04210</name>
</gene>
<name>A0A4S2DNU0_9CLOT</name>
<keyword evidence="1" id="KW-1133">Transmembrane helix</keyword>
<keyword evidence="1" id="KW-0812">Transmembrane</keyword>
<feature type="transmembrane region" description="Helical" evidence="1">
    <location>
        <begin position="210"/>
        <end position="228"/>
    </location>
</feature>
<evidence type="ECO:0000313" key="2">
    <source>
        <dbReference type="EMBL" id="TGY44029.1"/>
    </source>
</evidence>
<sequence>MLKIVLNDLFISFKKSWISILLYTIFMFYIANYTISLFIVLTNQEMTRESVYQVFASEQTQNIIISVTNIIYILTLFLITKKIPLRLSKAMFVCPASDKDKMKYMYLQLLLKVILGFVFIFLSTYLMVGVFFINKGLIQNIIELGLLLFLIITFNLKVGIGEEGLKKKDKKGYIIYTKEEEIINYYFFSILLIETILFYSLNAIKINSNIFIIIGWIIIFIINSYVIYKCTSPLIKKSLSFEDVYRQVPDKEEGY</sequence>
<keyword evidence="1" id="KW-0472">Membrane</keyword>
<feature type="transmembrane region" description="Helical" evidence="1">
    <location>
        <begin position="20"/>
        <end position="41"/>
    </location>
</feature>
<dbReference type="RefSeq" id="WP_136004965.1">
    <property type="nucleotide sequence ID" value="NZ_SRYR01000001.1"/>
</dbReference>
<feature type="transmembrane region" description="Helical" evidence="1">
    <location>
        <begin position="138"/>
        <end position="161"/>
    </location>
</feature>
<dbReference type="OrthoDB" id="1922386at2"/>
<comment type="caution">
    <text evidence="2">The sequence shown here is derived from an EMBL/GenBank/DDBJ whole genome shotgun (WGS) entry which is preliminary data.</text>
</comment>
<evidence type="ECO:0000313" key="3">
    <source>
        <dbReference type="Proteomes" id="UP000306888"/>
    </source>
</evidence>
<evidence type="ECO:0000256" key="1">
    <source>
        <dbReference type="SAM" id="Phobius"/>
    </source>
</evidence>
<protein>
    <submittedName>
        <fullName evidence="2">Uncharacterized protein</fullName>
    </submittedName>
</protein>
<organism evidence="2 3">
    <name type="scientific">Clostridium sartagoforme</name>
    <dbReference type="NCBI Taxonomy" id="84031"/>
    <lineage>
        <taxon>Bacteria</taxon>
        <taxon>Bacillati</taxon>
        <taxon>Bacillota</taxon>
        <taxon>Clostridia</taxon>
        <taxon>Eubacteriales</taxon>
        <taxon>Clostridiaceae</taxon>
        <taxon>Clostridium</taxon>
    </lineage>
</organism>